<dbReference type="Gene3D" id="3.40.50.1240">
    <property type="entry name" value="Phosphoglycerate mutase-like"/>
    <property type="match status" value="1"/>
</dbReference>
<evidence type="ECO:0000313" key="2">
    <source>
        <dbReference type="Proteomes" id="UP000289784"/>
    </source>
</evidence>
<proteinExistence type="predicted"/>
<comment type="caution">
    <text evidence="1">The sequence shown here is derived from an EMBL/GenBank/DDBJ whole genome shotgun (WGS) entry which is preliminary data.</text>
</comment>
<dbReference type="InterPro" id="IPR029033">
    <property type="entry name" value="His_PPase_superfam"/>
</dbReference>
<organism evidence="1 2">
    <name type="scientific">Pseudoxanthomonas composti</name>
    <dbReference type="NCBI Taxonomy" id="2137479"/>
    <lineage>
        <taxon>Bacteria</taxon>
        <taxon>Pseudomonadati</taxon>
        <taxon>Pseudomonadota</taxon>
        <taxon>Gammaproteobacteria</taxon>
        <taxon>Lysobacterales</taxon>
        <taxon>Lysobacteraceae</taxon>
        <taxon>Pseudoxanthomonas</taxon>
    </lineage>
</organism>
<evidence type="ECO:0000313" key="1">
    <source>
        <dbReference type="EMBL" id="RXR05248.1"/>
    </source>
</evidence>
<keyword evidence="2" id="KW-1185">Reference proteome</keyword>
<dbReference type="Proteomes" id="UP000289784">
    <property type="component" value="Unassembled WGS sequence"/>
</dbReference>
<accession>A0A4Q1JVQ3</accession>
<gene>
    <name evidence="1" type="ORF">EPA99_10900</name>
</gene>
<dbReference type="Pfam" id="PF00300">
    <property type="entry name" value="His_Phos_1"/>
    <property type="match status" value="1"/>
</dbReference>
<dbReference type="EMBL" id="SAWZ01000005">
    <property type="protein sequence ID" value="RXR05248.1"/>
    <property type="molecule type" value="Genomic_DNA"/>
</dbReference>
<dbReference type="InterPro" id="IPR013078">
    <property type="entry name" value="His_Pase_superF_clade-1"/>
</dbReference>
<dbReference type="AlphaFoldDB" id="A0A4Q1JVQ3"/>
<name>A0A4Q1JVQ3_9GAMM</name>
<reference evidence="1 2" key="1">
    <citation type="submission" date="2019-01" db="EMBL/GenBank/DDBJ databases">
        <title>Pseudoxanthomonas composti sp. nov., isolated from compost.</title>
        <authorList>
            <person name="Yang G."/>
        </authorList>
    </citation>
    <scope>NUCLEOTIDE SEQUENCE [LARGE SCALE GENOMIC DNA]</scope>
    <source>
        <strain evidence="1 2">GSS15</strain>
    </source>
</reference>
<protein>
    <recommendedName>
        <fullName evidence="3">Histidine phosphatase family protein</fullName>
    </recommendedName>
</protein>
<dbReference type="SUPFAM" id="SSF53254">
    <property type="entry name" value="Phosphoglycerate mutase-like"/>
    <property type="match status" value="1"/>
</dbReference>
<sequence>MTFDRTAESALAMARPRRVQCGRGALRIAFTACLLLALAACATGPLPSAPPPVSVQFLLVPHADLADDDPDDPSLSPRGLAQAQALAKALRQAPLSGIEVSEFRRTQQTAAPLAARLRLAAARYFSRGEVGEIARRLQQRYRRGQVLMVTDPDMLAPLAAALCRCQVAPIHDQVWRLYRVRPASDVPGQVAPEPLPQP</sequence>
<evidence type="ECO:0008006" key="3">
    <source>
        <dbReference type="Google" id="ProtNLM"/>
    </source>
</evidence>